<protein>
    <submittedName>
        <fullName evidence="2">Uncharacterized protein</fullName>
    </submittedName>
</protein>
<feature type="region of interest" description="Disordered" evidence="1">
    <location>
        <begin position="241"/>
        <end position="285"/>
    </location>
</feature>
<dbReference type="Proteomes" id="UP000326759">
    <property type="component" value="Unassembled WGS sequence"/>
</dbReference>
<proteinExistence type="predicted"/>
<feature type="compositionally biased region" description="Basic and acidic residues" evidence="1">
    <location>
        <begin position="243"/>
        <end position="254"/>
    </location>
</feature>
<evidence type="ECO:0000256" key="1">
    <source>
        <dbReference type="SAM" id="MobiDB-lite"/>
    </source>
</evidence>
<keyword evidence="3" id="KW-1185">Reference proteome</keyword>
<feature type="region of interest" description="Disordered" evidence="1">
    <location>
        <begin position="1"/>
        <end position="213"/>
    </location>
</feature>
<organism evidence="2 3">
    <name type="scientific">Armadillidium nasatum</name>
    <dbReference type="NCBI Taxonomy" id="96803"/>
    <lineage>
        <taxon>Eukaryota</taxon>
        <taxon>Metazoa</taxon>
        <taxon>Ecdysozoa</taxon>
        <taxon>Arthropoda</taxon>
        <taxon>Crustacea</taxon>
        <taxon>Multicrustacea</taxon>
        <taxon>Malacostraca</taxon>
        <taxon>Eumalacostraca</taxon>
        <taxon>Peracarida</taxon>
        <taxon>Isopoda</taxon>
        <taxon>Oniscidea</taxon>
        <taxon>Crinocheta</taxon>
        <taxon>Armadillidiidae</taxon>
        <taxon>Armadillidium</taxon>
    </lineage>
</organism>
<accession>A0A5N5SNH9</accession>
<gene>
    <name evidence="2" type="ORF">Anas_11010</name>
</gene>
<feature type="compositionally biased region" description="Low complexity" evidence="1">
    <location>
        <begin position="112"/>
        <end position="140"/>
    </location>
</feature>
<feature type="compositionally biased region" description="Polar residues" evidence="1">
    <location>
        <begin position="36"/>
        <end position="45"/>
    </location>
</feature>
<dbReference type="AlphaFoldDB" id="A0A5N5SNH9"/>
<feature type="compositionally biased region" description="Basic residues" evidence="1">
    <location>
        <begin position="67"/>
        <end position="85"/>
    </location>
</feature>
<feature type="compositionally biased region" description="Basic residues" evidence="1">
    <location>
        <begin position="262"/>
        <end position="278"/>
    </location>
</feature>
<name>A0A5N5SNH9_9CRUS</name>
<dbReference type="EMBL" id="SEYY01022664">
    <property type="protein sequence ID" value="KAB7495382.1"/>
    <property type="molecule type" value="Genomic_DNA"/>
</dbReference>
<feature type="compositionally biased region" description="Polar residues" evidence="1">
    <location>
        <begin position="170"/>
        <end position="181"/>
    </location>
</feature>
<feature type="compositionally biased region" description="Low complexity" evidence="1">
    <location>
        <begin position="182"/>
        <end position="204"/>
    </location>
</feature>
<feature type="compositionally biased region" description="Basic and acidic residues" evidence="1">
    <location>
        <begin position="51"/>
        <end position="66"/>
    </location>
</feature>
<feature type="compositionally biased region" description="Basic and acidic residues" evidence="1">
    <location>
        <begin position="155"/>
        <end position="169"/>
    </location>
</feature>
<reference evidence="2 3" key="1">
    <citation type="journal article" date="2019" name="PLoS Biol.">
        <title>Sex chromosomes control vertical transmission of feminizing Wolbachia symbionts in an isopod.</title>
        <authorList>
            <person name="Becking T."/>
            <person name="Chebbi M.A."/>
            <person name="Giraud I."/>
            <person name="Moumen B."/>
            <person name="Laverre T."/>
            <person name="Caubet Y."/>
            <person name="Peccoud J."/>
            <person name="Gilbert C."/>
            <person name="Cordaux R."/>
        </authorList>
    </citation>
    <scope>NUCLEOTIDE SEQUENCE [LARGE SCALE GENOMIC DNA]</scope>
    <source>
        <strain evidence="2">ANa2</strain>
        <tissue evidence="2">Whole body excluding digestive tract and cuticle</tissue>
    </source>
</reference>
<sequence length="392" mass="44608">MNKLEFIDNRKKRKRQKQSKESGNSSSVVTIKEHSSNQVFNQSGPSALENLTKELDNRDKEKEVKERKRRRKGRKRKRKRGKILNKIRSDAESENSISSQLSGSKGKENEKSSSLMSPPSTSSTEGVIISSSSSENMSSNQTLSKDISIPSENTKFVEEKNLQPDDMKNHLSSLSSTRNHQSTSSRSKPSSSSETSMPTSTERSAGIPAPVEKGRDILQDIINRMKNKNKIAPNIIDAMLENDSEKKHTDKTLEKNQVSKLDKKKSLKSQRVGNKKNAKQASNQLGNDLIFDTEYDNNISGYKEDYKDPIDSYPDIYKSEYSENDNKSLKGNKVDEINYYDHDYDNESNNYIDLKLEESKSGFPSPEKRLYDEDNIKEAKERGFTYSIFKQV</sequence>
<feature type="compositionally biased region" description="Polar residues" evidence="1">
    <location>
        <begin position="141"/>
        <end position="154"/>
    </location>
</feature>
<comment type="caution">
    <text evidence="2">The sequence shown here is derived from an EMBL/GenBank/DDBJ whole genome shotgun (WGS) entry which is preliminary data.</text>
</comment>
<evidence type="ECO:0000313" key="2">
    <source>
        <dbReference type="EMBL" id="KAB7495382.1"/>
    </source>
</evidence>
<evidence type="ECO:0000313" key="3">
    <source>
        <dbReference type="Proteomes" id="UP000326759"/>
    </source>
</evidence>